<name>A0A182VAW4_ANOME</name>
<keyword evidence="1" id="KW-0472">Membrane</keyword>
<keyword evidence="1" id="KW-1133">Transmembrane helix</keyword>
<sequence length="123" mass="13735">MAKETLSDVQLHLAAVRGDEMLLRRVLDSGKVHVDCRDEHGEIEISNTDTGPDTSLVSASARGREWLVAAGKQTLTRHEFQGQKVQGEWRTTYRPEELFAACGVVYRLCIELLAGVVVMFLLH</sequence>
<organism evidence="2 3">
    <name type="scientific">Anopheles merus</name>
    <name type="common">Mosquito</name>
    <dbReference type="NCBI Taxonomy" id="30066"/>
    <lineage>
        <taxon>Eukaryota</taxon>
        <taxon>Metazoa</taxon>
        <taxon>Ecdysozoa</taxon>
        <taxon>Arthropoda</taxon>
        <taxon>Hexapoda</taxon>
        <taxon>Insecta</taxon>
        <taxon>Pterygota</taxon>
        <taxon>Neoptera</taxon>
        <taxon>Endopterygota</taxon>
        <taxon>Diptera</taxon>
        <taxon>Nematocera</taxon>
        <taxon>Culicoidea</taxon>
        <taxon>Culicidae</taxon>
        <taxon>Anophelinae</taxon>
        <taxon>Anopheles</taxon>
    </lineage>
</organism>
<keyword evidence="3" id="KW-1185">Reference proteome</keyword>
<feature type="transmembrane region" description="Helical" evidence="1">
    <location>
        <begin position="98"/>
        <end position="122"/>
    </location>
</feature>
<reference evidence="2" key="1">
    <citation type="submission" date="2020-05" db="UniProtKB">
        <authorList>
            <consortium name="EnsemblMetazoa"/>
        </authorList>
    </citation>
    <scope>IDENTIFICATION</scope>
    <source>
        <strain evidence="2">MAF</strain>
    </source>
</reference>
<dbReference type="VEuPathDB" id="VectorBase:AMEM011834"/>
<proteinExistence type="predicted"/>
<dbReference type="Proteomes" id="UP000075903">
    <property type="component" value="Unassembled WGS sequence"/>
</dbReference>
<keyword evidence="1" id="KW-0812">Transmembrane</keyword>
<evidence type="ECO:0000256" key="1">
    <source>
        <dbReference type="SAM" id="Phobius"/>
    </source>
</evidence>
<dbReference type="AlphaFoldDB" id="A0A182VAW4"/>
<evidence type="ECO:0000313" key="3">
    <source>
        <dbReference type="Proteomes" id="UP000075903"/>
    </source>
</evidence>
<dbReference type="STRING" id="30066.A0A182VAW4"/>
<evidence type="ECO:0000313" key="2">
    <source>
        <dbReference type="EnsemblMetazoa" id="AMEM011834-PA"/>
    </source>
</evidence>
<protein>
    <submittedName>
        <fullName evidence="2">Uncharacterized protein</fullName>
    </submittedName>
</protein>
<accession>A0A182VAW4</accession>
<dbReference type="EnsemblMetazoa" id="AMEM011834-RA">
    <property type="protein sequence ID" value="AMEM011834-PA"/>
    <property type="gene ID" value="AMEM011834"/>
</dbReference>